<dbReference type="RefSeq" id="WP_138424825.1">
    <property type="nucleotide sequence ID" value="NZ_CP013012.1"/>
</dbReference>
<sequence>MLNNISTTSELVPGQLILIPSKDYGYQEIVNYFTLNKVEPATALTQTQIEALEPQGIGYMAIGIDFIVS</sequence>
<dbReference type="Proteomes" id="UP000304840">
    <property type="component" value="Chromosome"/>
</dbReference>
<gene>
    <name evidence="1" type="ORF">UN65_01655</name>
</gene>
<accession>A0AAI8CFY6</accession>
<dbReference type="AlphaFoldDB" id="A0AAI8CFY6"/>
<evidence type="ECO:0000313" key="1">
    <source>
        <dbReference type="EMBL" id="AMO19233.2"/>
    </source>
</evidence>
<organism evidence="1 2">
    <name type="scientific">Flavobacterium columnare</name>
    <dbReference type="NCBI Taxonomy" id="996"/>
    <lineage>
        <taxon>Bacteria</taxon>
        <taxon>Pseudomonadati</taxon>
        <taxon>Bacteroidota</taxon>
        <taxon>Flavobacteriia</taxon>
        <taxon>Flavobacteriales</taxon>
        <taxon>Flavobacteriaceae</taxon>
        <taxon>Flavobacterium</taxon>
    </lineage>
</organism>
<reference evidence="1 2" key="2">
    <citation type="submission" date="2019-05" db="EMBL/GenBank/DDBJ databases">
        <authorList>
            <person name="Ravantti J.J."/>
        </authorList>
    </citation>
    <scope>NUCLEOTIDE SEQUENCE [LARGE SCALE GENOMIC DNA]</scope>
    <source>
        <strain evidence="1 2">B185</strain>
    </source>
</reference>
<proteinExistence type="predicted"/>
<protein>
    <submittedName>
        <fullName evidence="1">Uncharacterized protein</fullName>
    </submittedName>
</protein>
<dbReference type="EMBL" id="CP010992">
    <property type="protein sequence ID" value="AMO19233.2"/>
    <property type="molecule type" value="Genomic_DNA"/>
</dbReference>
<name>A0AAI8CFY6_9FLAO</name>
<evidence type="ECO:0000313" key="2">
    <source>
        <dbReference type="Proteomes" id="UP000304840"/>
    </source>
</evidence>
<reference evidence="2" key="1">
    <citation type="submission" date="2016-03" db="EMBL/GenBank/DDBJ databases">
        <title>Flavobacterium columnare strain B185, complete genome.</title>
        <authorList>
            <person name="Sundberg L.-R."/>
            <person name="Papponen P."/>
            <person name="Laanto E."/>
        </authorList>
    </citation>
    <scope>NUCLEOTIDE SEQUENCE [LARGE SCALE GENOMIC DNA]</scope>
    <source>
        <strain evidence="2">B185</strain>
    </source>
</reference>